<dbReference type="InterPro" id="IPR013108">
    <property type="entry name" value="Amidohydro_3"/>
</dbReference>
<evidence type="ECO:0000256" key="1">
    <source>
        <dbReference type="SAM" id="SignalP"/>
    </source>
</evidence>
<dbReference type="PROSITE" id="PS51257">
    <property type="entry name" value="PROKAR_LIPOPROTEIN"/>
    <property type="match status" value="1"/>
</dbReference>
<feature type="signal peptide" evidence="1">
    <location>
        <begin position="1"/>
        <end position="23"/>
    </location>
</feature>
<dbReference type="OrthoDB" id="9031471at2"/>
<evidence type="ECO:0000313" key="4">
    <source>
        <dbReference type="Proteomes" id="UP000261948"/>
    </source>
</evidence>
<name>A0A373FUE7_COMTE</name>
<dbReference type="PANTHER" id="PTHR22642:SF2">
    <property type="entry name" value="PROTEIN LONG AFTER FAR-RED 3"/>
    <property type="match status" value="1"/>
</dbReference>
<dbReference type="Gene3D" id="2.30.40.10">
    <property type="entry name" value="Urease, subunit C, domain 1"/>
    <property type="match status" value="1"/>
</dbReference>
<dbReference type="CDD" id="cd01300">
    <property type="entry name" value="YtcJ_like"/>
    <property type="match status" value="1"/>
</dbReference>
<gene>
    <name evidence="3" type="ORF">DZC30_01320</name>
</gene>
<organism evidence="3 4">
    <name type="scientific">Comamonas testosteroni</name>
    <name type="common">Pseudomonas testosteroni</name>
    <dbReference type="NCBI Taxonomy" id="285"/>
    <lineage>
        <taxon>Bacteria</taxon>
        <taxon>Pseudomonadati</taxon>
        <taxon>Pseudomonadota</taxon>
        <taxon>Betaproteobacteria</taxon>
        <taxon>Burkholderiales</taxon>
        <taxon>Comamonadaceae</taxon>
        <taxon>Comamonas</taxon>
    </lineage>
</organism>
<comment type="caution">
    <text evidence="3">The sequence shown here is derived from an EMBL/GenBank/DDBJ whole genome shotgun (WGS) entry which is preliminary data.</text>
</comment>
<sequence>MQKRQFLTRAATAVAAASGTSWLAGCASPPPVVDETKQGPFLGSTQAATLADVIYFGGPILTMNDAQRQVEALAVKGAQIAAVGDLASVKALQGQGTRMVDLQGRTLIPGFVDPHSHIGGVGLQAISANLLPPPDGPNASIAQLQKTLRQYIQTSPEVKQLGMVFGFGYDDSQLKERRHPTRADLDAVSRSLPIVVIHQSGHFAAMNSVALEKAGISAGTPNPEGGVIRRQRGSQQPDGVLEENAFFHSLGKIMPKLSLEQAIGWLEKAQELYLEFGYTTVQDGRADPGAVATAIAAAKAGRLKLDVVSYPDILQMGEGAFMKGPYYSRSYTGHFRIGGVKLTLDGSPQGKTAWLTQPYKAPPKGQKPGYRGYGVLPDAKASEQVAKAVSNGWQILMHANGDAAIDQMIAAVRASGPVEQARAVRPVLIHGQTLRRDQIPQLKQLGIFPSLFPMHTFYWGDWHRDSVLGDPRAQNISPTGWVLEQGMRFTSHHDAPVALPSSIRVLDATVNRVTRTGKVLGAEHRVSPWVALQAQTLWSAYQHFEDERKGSLEAGKLADLVILSDNPLTMEPGKLSTLKVMETIKEGRSVWQRKDS</sequence>
<dbReference type="Proteomes" id="UP000261948">
    <property type="component" value="Unassembled WGS sequence"/>
</dbReference>
<dbReference type="SUPFAM" id="SSF51556">
    <property type="entry name" value="Metallo-dependent hydrolases"/>
    <property type="match status" value="1"/>
</dbReference>
<dbReference type="InterPro" id="IPR033932">
    <property type="entry name" value="YtcJ-like"/>
</dbReference>
<proteinExistence type="predicted"/>
<feature type="domain" description="Amidohydrolase 3" evidence="2">
    <location>
        <begin position="99"/>
        <end position="590"/>
    </location>
</feature>
<dbReference type="InterPro" id="IPR032466">
    <property type="entry name" value="Metal_Hydrolase"/>
</dbReference>
<dbReference type="Pfam" id="PF07969">
    <property type="entry name" value="Amidohydro_3"/>
    <property type="match status" value="1"/>
</dbReference>
<accession>A0A373FUE7</accession>
<feature type="chain" id="PRO_5016639847" evidence="1">
    <location>
        <begin position="24"/>
        <end position="596"/>
    </location>
</feature>
<reference evidence="3 4" key="1">
    <citation type="submission" date="2018-08" db="EMBL/GenBank/DDBJ databases">
        <title>Comamonas testosteroni strain SWCO2.</title>
        <authorList>
            <person name="Jiang N."/>
            <person name="Zhang X.Z."/>
        </authorList>
    </citation>
    <scope>NUCLEOTIDE SEQUENCE [LARGE SCALE GENOMIC DNA]</scope>
    <source>
        <strain evidence="3 4">SWCO2</strain>
    </source>
</reference>
<evidence type="ECO:0000313" key="3">
    <source>
        <dbReference type="EMBL" id="RGE47065.1"/>
    </source>
</evidence>
<dbReference type="EMBL" id="QURR01000001">
    <property type="protein sequence ID" value="RGE47065.1"/>
    <property type="molecule type" value="Genomic_DNA"/>
</dbReference>
<keyword evidence="1" id="KW-0732">Signal</keyword>
<protein>
    <submittedName>
        <fullName evidence="3">Amidohydrolase</fullName>
    </submittedName>
</protein>
<dbReference type="Gene3D" id="3.10.310.70">
    <property type="match status" value="1"/>
</dbReference>
<dbReference type="Gene3D" id="3.20.20.140">
    <property type="entry name" value="Metal-dependent hydrolases"/>
    <property type="match status" value="1"/>
</dbReference>
<evidence type="ECO:0000259" key="2">
    <source>
        <dbReference type="Pfam" id="PF07969"/>
    </source>
</evidence>
<dbReference type="SUPFAM" id="SSF51338">
    <property type="entry name" value="Composite domain of metallo-dependent hydrolases"/>
    <property type="match status" value="1"/>
</dbReference>
<dbReference type="GO" id="GO:0016810">
    <property type="term" value="F:hydrolase activity, acting on carbon-nitrogen (but not peptide) bonds"/>
    <property type="evidence" value="ECO:0007669"/>
    <property type="project" value="InterPro"/>
</dbReference>
<keyword evidence="4" id="KW-1185">Reference proteome</keyword>
<dbReference type="AlphaFoldDB" id="A0A373FUE7"/>
<keyword evidence="3" id="KW-0378">Hydrolase</keyword>
<dbReference type="PANTHER" id="PTHR22642">
    <property type="entry name" value="IMIDAZOLONEPROPIONASE"/>
    <property type="match status" value="1"/>
</dbReference>
<dbReference type="InterPro" id="IPR011059">
    <property type="entry name" value="Metal-dep_hydrolase_composite"/>
</dbReference>